<proteinExistence type="predicted"/>
<organism evidence="2 3">
    <name type="scientific">Streptococcus intermedius</name>
    <dbReference type="NCBI Taxonomy" id="1338"/>
    <lineage>
        <taxon>Bacteria</taxon>
        <taxon>Bacillati</taxon>
        <taxon>Bacillota</taxon>
        <taxon>Bacilli</taxon>
        <taxon>Lactobacillales</taxon>
        <taxon>Streptococcaceae</taxon>
        <taxon>Streptococcus</taxon>
        <taxon>Streptococcus anginosus group</taxon>
    </lineage>
</organism>
<evidence type="ECO:0000256" key="1">
    <source>
        <dbReference type="SAM" id="Phobius"/>
    </source>
</evidence>
<gene>
    <name evidence="2" type="ORF">HXO88_01685</name>
</gene>
<feature type="transmembrane region" description="Helical" evidence="1">
    <location>
        <begin position="6"/>
        <end position="33"/>
    </location>
</feature>
<keyword evidence="1" id="KW-0472">Membrane</keyword>
<keyword evidence="1" id="KW-0812">Transmembrane</keyword>
<dbReference type="EMBL" id="JABZYP010000003">
    <property type="protein sequence ID" value="MBF1712442.1"/>
    <property type="molecule type" value="Genomic_DNA"/>
</dbReference>
<protein>
    <submittedName>
        <fullName evidence="2">Uncharacterized protein</fullName>
    </submittedName>
</protein>
<comment type="caution">
    <text evidence="2">The sequence shown here is derived from an EMBL/GenBank/DDBJ whole genome shotgun (WGS) entry which is preliminary data.</text>
</comment>
<dbReference type="Proteomes" id="UP000721045">
    <property type="component" value="Unassembled WGS sequence"/>
</dbReference>
<dbReference type="AlphaFoldDB" id="A0A930RB66"/>
<accession>A0A930RB66</accession>
<evidence type="ECO:0000313" key="2">
    <source>
        <dbReference type="EMBL" id="MBF1712442.1"/>
    </source>
</evidence>
<sequence>MLIVVIIVSVVVSLITSIIITKMMLEFLAASWLKISDGSYKRAQEVVKDVFNDHFHH</sequence>
<evidence type="ECO:0000313" key="3">
    <source>
        <dbReference type="Proteomes" id="UP000721045"/>
    </source>
</evidence>
<name>A0A930RB66_STRIT</name>
<reference evidence="2" key="1">
    <citation type="submission" date="2020-04" db="EMBL/GenBank/DDBJ databases">
        <title>Deep metagenomics examines the oral microbiome during advanced dental caries in children, revealing novel taxa and co-occurrences with host molecules.</title>
        <authorList>
            <person name="Baker J.L."/>
            <person name="Morton J.T."/>
            <person name="Dinis M."/>
            <person name="Alvarez R."/>
            <person name="Tran N.C."/>
            <person name="Knight R."/>
            <person name="Edlund A."/>
        </authorList>
    </citation>
    <scope>NUCLEOTIDE SEQUENCE</scope>
    <source>
        <strain evidence="2">JCVI_23_bin.22</strain>
    </source>
</reference>
<keyword evidence="1" id="KW-1133">Transmembrane helix</keyword>